<feature type="signal peptide" evidence="1">
    <location>
        <begin position="1"/>
        <end position="27"/>
    </location>
</feature>
<evidence type="ECO:0000313" key="3">
    <source>
        <dbReference type="Proteomes" id="UP000622017"/>
    </source>
</evidence>
<evidence type="ECO:0000313" key="2">
    <source>
        <dbReference type="EMBL" id="MBC6610026.1"/>
    </source>
</evidence>
<sequence length="143" mass="16216">MFRRKFLKIAGLGAAAAVVLPSLGAYAVSLNEATAGIILHQFHFLDLDRKGVEQFVLDYYQQEGSSRSAFAHVKMRGYYMLNINSDQSQLVRTITTLYLLSTDFFQNRMDERKIVRYQGIYDPYKTPCANPFSALYYPPAPAA</sequence>
<keyword evidence="1" id="KW-0732">Signal</keyword>
<dbReference type="EMBL" id="JACSCY010000002">
    <property type="protein sequence ID" value="MBC6610026.1"/>
    <property type="molecule type" value="Genomic_DNA"/>
</dbReference>
<dbReference type="Proteomes" id="UP000622017">
    <property type="component" value="Unassembled WGS sequence"/>
</dbReference>
<reference evidence="2 3" key="1">
    <citation type="submission" date="2020-08" db="EMBL/GenBank/DDBJ databases">
        <title>Hymenobacter sp.</title>
        <authorList>
            <person name="Kim M.K."/>
        </authorList>
    </citation>
    <scope>NUCLEOTIDE SEQUENCE [LARGE SCALE GENOMIC DNA]</scope>
    <source>
        <strain evidence="2 3">BT507</strain>
    </source>
</reference>
<protein>
    <recommendedName>
        <fullName evidence="4">Twin-arginine translocation signal domain-containing protein</fullName>
    </recommendedName>
</protein>
<name>A0ABR7MG41_9BACT</name>
<accession>A0ABR7MG41</accession>
<evidence type="ECO:0008006" key="4">
    <source>
        <dbReference type="Google" id="ProtNLM"/>
    </source>
</evidence>
<feature type="chain" id="PRO_5046344061" description="Twin-arginine translocation signal domain-containing protein" evidence="1">
    <location>
        <begin position="28"/>
        <end position="143"/>
    </location>
</feature>
<gene>
    <name evidence="2" type="ORF">H8B15_03775</name>
</gene>
<organism evidence="2 3">
    <name type="scientific">Hymenobacter citatus</name>
    <dbReference type="NCBI Taxonomy" id="2763506"/>
    <lineage>
        <taxon>Bacteria</taxon>
        <taxon>Pseudomonadati</taxon>
        <taxon>Bacteroidota</taxon>
        <taxon>Cytophagia</taxon>
        <taxon>Cytophagales</taxon>
        <taxon>Hymenobacteraceae</taxon>
        <taxon>Hymenobacter</taxon>
    </lineage>
</organism>
<keyword evidence="3" id="KW-1185">Reference proteome</keyword>
<evidence type="ECO:0000256" key="1">
    <source>
        <dbReference type="SAM" id="SignalP"/>
    </source>
</evidence>
<proteinExistence type="predicted"/>
<dbReference type="RefSeq" id="WP_187318327.1">
    <property type="nucleotide sequence ID" value="NZ_JACSCY010000002.1"/>
</dbReference>
<comment type="caution">
    <text evidence="2">The sequence shown here is derived from an EMBL/GenBank/DDBJ whole genome shotgun (WGS) entry which is preliminary data.</text>
</comment>